<sequence>MPRIRKKTSKRGTTNQREKIKHKVSETRKKRKKEVKKNTQWKSKHKKDPGIPNNFPYKDQILAEVAEQRRQAEEAKQLRKELKKTAKASTEAGGEEGSEHEESEAEFDGVAAINGASLASGSRTKKTAAVEEVEEEEEAPVLINPELANMKAILDAADVVVEMLDARDPLTYRSSHIEQVVKEKDGRKLVFVLNKIGQRQGAGDDALGTQAVLSIFEKWATEKTDDEPLVVAIVGVANSGKSSFVNSLLRKAAVPVYQLSSSQDGPSTTSHAQEVVLEVSGKKIRLIDTPAVSWIHEPVLSETEKASVRARDILTRNRGRIDRLKDPEPAVLEIATRAHRDDLMLFYSLPAFAEGDVTALLSALARAQGLIKKAGVPDVVGAARVLLRDWSTGKFPRYTVPPATTAGSENGEFAEEYANDEQVLATLTPRKELRKSSGLIKLKTGAVEDRKMDLEMSWVESEQLSDEDDEEAEEPGAAEDESEDEDEEDEDEPVPVQPTSKRKRGLAATSGFPPAKKVAFAPEPKNTKQARSAAGARGATIATSRKAKAADNEKRKASSKPNATVPGKSTKSKHRDSAISAKTPAAKKVANAASSKSKKAAVDSAAGEEAYDFKKFF</sequence>
<name>A0ACC1RTC9_9APHY</name>
<proteinExistence type="predicted"/>
<keyword evidence="2" id="KW-1185">Reference proteome</keyword>
<accession>A0ACC1RTC9</accession>
<evidence type="ECO:0000313" key="2">
    <source>
        <dbReference type="Proteomes" id="UP001148662"/>
    </source>
</evidence>
<evidence type="ECO:0000313" key="1">
    <source>
        <dbReference type="EMBL" id="KAJ3523723.1"/>
    </source>
</evidence>
<protein>
    <submittedName>
        <fullName evidence="1">Uncharacterized protein</fullName>
    </submittedName>
</protein>
<organism evidence="1 2">
    <name type="scientific">Phlebia brevispora</name>
    <dbReference type="NCBI Taxonomy" id="194682"/>
    <lineage>
        <taxon>Eukaryota</taxon>
        <taxon>Fungi</taxon>
        <taxon>Dikarya</taxon>
        <taxon>Basidiomycota</taxon>
        <taxon>Agaricomycotina</taxon>
        <taxon>Agaricomycetes</taxon>
        <taxon>Polyporales</taxon>
        <taxon>Meruliaceae</taxon>
        <taxon>Phlebia</taxon>
    </lineage>
</organism>
<dbReference type="EMBL" id="JANHOG010002409">
    <property type="protein sequence ID" value="KAJ3523723.1"/>
    <property type="molecule type" value="Genomic_DNA"/>
</dbReference>
<dbReference type="Proteomes" id="UP001148662">
    <property type="component" value="Unassembled WGS sequence"/>
</dbReference>
<comment type="caution">
    <text evidence="1">The sequence shown here is derived from an EMBL/GenBank/DDBJ whole genome shotgun (WGS) entry which is preliminary data.</text>
</comment>
<reference evidence="1" key="1">
    <citation type="submission" date="2022-07" db="EMBL/GenBank/DDBJ databases">
        <title>Genome Sequence of Phlebia brevispora.</title>
        <authorList>
            <person name="Buettner E."/>
        </authorList>
    </citation>
    <scope>NUCLEOTIDE SEQUENCE</scope>
    <source>
        <strain evidence="1">MPL23</strain>
    </source>
</reference>
<gene>
    <name evidence="1" type="ORF">NM688_g8679</name>
</gene>